<keyword evidence="1" id="KW-1133">Transmembrane helix</keyword>
<proteinExistence type="predicted"/>
<name>A0A1B1E1M8_9APIC</name>
<dbReference type="Pfam" id="PF13367">
    <property type="entry name" value="PrsW-protease"/>
    <property type="match status" value="1"/>
</dbReference>
<dbReference type="EMBL" id="CP016249">
    <property type="protein sequence ID" value="ANQ08938.1"/>
    <property type="molecule type" value="Genomic_DNA"/>
</dbReference>
<keyword evidence="3" id="KW-1185">Reference proteome</keyword>
<sequence>MHYEELTNDYCEEDSKNVERISLAGCMRLMYCLSSITFLIVFSCATIGKNGIVCLLLSFSPSCVYLYLFGRQIKRRIKIVHAVEMILYGAVLSVFLAGNLEYIFSLFFFHFCSICFVKDVREILLFVCSVVVFFYFFLVVAYVEEVSKVLPMAFVQMNEKKNKNGYVELPLVDSTSFLNQGGHEADHEEKKDTGVDKFRYIYANDILEYMFFSLCSSAGFSSTENLLYAAQATRQNFLSIIVLRNLICVLFHMSCSGVASYNIASRVNHKSMNGCVANLLSVLGCLLSPSLFHALYDYSIFFSSLSIPTYQASFLTLLFLYCFFCMLLIFSVLVRRSAKGGGEPYA</sequence>
<protein>
    <recommendedName>
        <fullName evidence="4">Protease</fullName>
    </recommendedName>
</protein>
<feature type="transmembrane region" description="Helical" evidence="1">
    <location>
        <begin position="275"/>
        <end position="292"/>
    </location>
</feature>
<dbReference type="KEGG" id="pcot:PCOAH_00034000"/>
<dbReference type="AlphaFoldDB" id="A0A1B1E1M8"/>
<feature type="transmembrane region" description="Helical" evidence="1">
    <location>
        <begin position="21"/>
        <end position="41"/>
    </location>
</feature>
<dbReference type="InterPro" id="IPR026898">
    <property type="entry name" value="PrsW"/>
</dbReference>
<keyword evidence="1" id="KW-0812">Transmembrane</keyword>
<dbReference type="Proteomes" id="UP000092716">
    <property type="component" value="Chromosome 11"/>
</dbReference>
<evidence type="ECO:0008006" key="4">
    <source>
        <dbReference type="Google" id="ProtNLM"/>
    </source>
</evidence>
<evidence type="ECO:0000313" key="3">
    <source>
        <dbReference type="Proteomes" id="UP000092716"/>
    </source>
</evidence>
<keyword evidence="1" id="KW-0472">Membrane</keyword>
<dbReference type="GO" id="GO:0008233">
    <property type="term" value="F:peptidase activity"/>
    <property type="evidence" value="ECO:0007669"/>
    <property type="project" value="InterPro"/>
</dbReference>
<evidence type="ECO:0000313" key="2">
    <source>
        <dbReference type="EMBL" id="ANQ08938.1"/>
    </source>
</evidence>
<feature type="transmembrane region" description="Helical" evidence="1">
    <location>
        <begin position="124"/>
        <end position="143"/>
    </location>
</feature>
<feature type="transmembrane region" description="Helical" evidence="1">
    <location>
        <begin position="312"/>
        <end position="334"/>
    </location>
</feature>
<accession>A0A1B1E1M8</accession>
<dbReference type="OrthoDB" id="392543at2759"/>
<gene>
    <name evidence="2" type="ORF">PCOAH_00034000</name>
</gene>
<feature type="transmembrane region" description="Helical" evidence="1">
    <location>
        <begin position="47"/>
        <end position="67"/>
    </location>
</feature>
<dbReference type="GeneID" id="30910131"/>
<feature type="transmembrane region" description="Helical" evidence="1">
    <location>
        <begin position="237"/>
        <end position="263"/>
    </location>
</feature>
<dbReference type="RefSeq" id="XP_019915633.1">
    <property type="nucleotide sequence ID" value="XM_020060194.1"/>
</dbReference>
<reference evidence="3" key="1">
    <citation type="submission" date="2016-06" db="EMBL/GenBank/DDBJ databases">
        <title>First high quality genome sequence of Plasmodium coatneyi using continuous long reads from single molecule, real-time sequencing.</title>
        <authorList>
            <person name="Chien J.-T."/>
            <person name="Pakala S.B."/>
            <person name="Geraldo J.A."/>
            <person name="Lapp S.A."/>
            <person name="Barnwell J.W."/>
            <person name="Kissinger J.C."/>
            <person name="Galinski M.R."/>
            <person name="Humphrey J.C."/>
        </authorList>
    </citation>
    <scope>NUCLEOTIDE SEQUENCE [LARGE SCALE GENOMIC DNA]</scope>
    <source>
        <strain evidence="3">Hackeri</strain>
    </source>
</reference>
<organism evidence="2 3">
    <name type="scientific">Plasmodium coatneyi</name>
    <dbReference type="NCBI Taxonomy" id="208452"/>
    <lineage>
        <taxon>Eukaryota</taxon>
        <taxon>Sar</taxon>
        <taxon>Alveolata</taxon>
        <taxon>Apicomplexa</taxon>
        <taxon>Aconoidasida</taxon>
        <taxon>Haemosporida</taxon>
        <taxon>Plasmodiidae</taxon>
        <taxon>Plasmodium</taxon>
    </lineage>
</organism>
<evidence type="ECO:0000256" key="1">
    <source>
        <dbReference type="SAM" id="Phobius"/>
    </source>
</evidence>
<dbReference type="VEuPathDB" id="PlasmoDB:PCOAH_00034000"/>